<dbReference type="PATRIC" id="fig|1046596.6.peg.1835"/>
<dbReference type="AlphaFoldDB" id="J0UT35"/>
<protein>
    <submittedName>
        <fullName evidence="1">Phage tail protein</fullName>
    </submittedName>
</protein>
<evidence type="ECO:0000313" key="1">
    <source>
        <dbReference type="EMBL" id="KRN08828.1"/>
    </source>
</evidence>
<dbReference type="RefSeq" id="WP_003688668.1">
    <property type="nucleotide sequence ID" value="NZ_AKKT01000064.1"/>
</dbReference>
<dbReference type="Pfam" id="PF05657">
    <property type="entry name" value="DUF806"/>
    <property type="match status" value="1"/>
</dbReference>
<gene>
    <name evidence="1" type="ORF">FD00_GL001745</name>
</gene>
<dbReference type="GeneID" id="98316213"/>
<keyword evidence="2" id="KW-1185">Reference proteome</keyword>
<organism evidence="1 2">
    <name type="scientific">Liquorilactobacillus mali KCTC 3596 = DSM 20444</name>
    <dbReference type="NCBI Taxonomy" id="1046596"/>
    <lineage>
        <taxon>Bacteria</taxon>
        <taxon>Bacillati</taxon>
        <taxon>Bacillota</taxon>
        <taxon>Bacilli</taxon>
        <taxon>Lactobacillales</taxon>
        <taxon>Lactobacillaceae</taxon>
        <taxon>Liquorilactobacillus</taxon>
    </lineage>
</organism>
<dbReference type="OrthoDB" id="2292483at2"/>
<proteinExistence type="predicted"/>
<accession>J0UT35</accession>
<dbReference type="EMBL" id="AYYH01000046">
    <property type="protein sequence ID" value="KRN08828.1"/>
    <property type="molecule type" value="Genomic_DNA"/>
</dbReference>
<evidence type="ECO:0000313" key="2">
    <source>
        <dbReference type="Proteomes" id="UP000050898"/>
    </source>
</evidence>
<reference evidence="1 2" key="1">
    <citation type="journal article" date="2015" name="Genome Announc.">
        <title>Expanding the biotechnology potential of lactobacilli through comparative genomics of 213 strains and associated genera.</title>
        <authorList>
            <person name="Sun Z."/>
            <person name="Harris H.M."/>
            <person name="McCann A."/>
            <person name="Guo C."/>
            <person name="Argimon S."/>
            <person name="Zhang W."/>
            <person name="Yang X."/>
            <person name="Jeffery I.B."/>
            <person name="Cooney J.C."/>
            <person name="Kagawa T.F."/>
            <person name="Liu W."/>
            <person name="Song Y."/>
            <person name="Salvetti E."/>
            <person name="Wrobel A."/>
            <person name="Rasinkangas P."/>
            <person name="Parkhill J."/>
            <person name="Rea M.C."/>
            <person name="O'Sullivan O."/>
            <person name="Ritari J."/>
            <person name="Douillard F.P."/>
            <person name="Paul Ross R."/>
            <person name="Yang R."/>
            <person name="Briner A.E."/>
            <person name="Felis G.E."/>
            <person name="de Vos W.M."/>
            <person name="Barrangou R."/>
            <person name="Klaenhammer T.R."/>
            <person name="Caufield P.W."/>
            <person name="Cui Y."/>
            <person name="Zhang H."/>
            <person name="O'Toole P.W."/>
        </authorList>
    </citation>
    <scope>NUCLEOTIDE SEQUENCE [LARGE SCALE GENOMIC DNA]</scope>
    <source>
        <strain evidence="1 2">DSM 20444</strain>
    </source>
</reference>
<name>J0UT35_9LACO</name>
<sequence>MQLPAVQAKNTFQDGNFNFIDNIYQGSIPEEVQNNTDTTDVLIQEYINEPFYYANKTFKGWRVGVEVQIFYSLKTGFNLQDAEVNIAKQFINDGWRIDQSKNRVKDPGTKQWTKVFYFVKDIKGGL</sequence>
<dbReference type="InterPro" id="IPR008524">
    <property type="entry name" value="DUF806"/>
</dbReference>
<dbReference type="Proteomes" id="UP000050898">
    <property type="component" value="Unassembled WGS sequence"/>
</dbReference>
<comment type="caution">
    <text evidence="1">The sequence shown here is derived from an EMBL/GenBank/DDBJ whole genome shotgun (WGS) entry which is preliminary data.</text>
</comment>